<evidence type="ECO:0000313" key="2">
    <source>
        <dbReference type="Proteomes" id="UP000266506"/>
    </source>
</evidence>
<organism evidence="1 2">
    <name type="scientific">Anaeroplasma bactoclasticum</name>
    <dbReference type="NCBI Taxonomy" id="2088"/>
    <lineage>
        <taxon>Bacteria</taxon>
        <taxon>Bacillati</taxon>
        <taxon>Mycoplasmatota</taxon>
        <taxon>Mollicutes</taxon>
        <taxon>Anaeroplasmatales</taxon>
        <taxon>Anaeroplasmataceae</taxon>
        <taxon>Anaeroplasma</taxon>
    </lineage>
</organism>
<evidence type="ECO:0000313" key="1">
    <source>
        <dbReference type="EMBL" id="RIA75678.1"/>
    </source>
</evidence>
<dbReference type="Pfam" id="PF12710">
    <property type="entry name" value="HAD"/>
    <property type="match status" value="1"/>
</dbReference>
<sequence length="290" mass="33099">MSKPIVALLYDFDKTLSTTDMQEYDFIKNLGMSPKEFWDECAKLKLQNGMDGILAYMYVMVEQCKKKGIELTREYLNHCGESVLLYKGVSSWFDRINKFGEENGVTVEHYIISSGITEIIEGTEIAKFFKAVYGCSFLYDDEGHAIWPAIAINFTQKTQYIFRVSKGVLSVTDDKNLNKATSKKERRIPYENMIYIGDGITDIPCMTLIREKGGKAIAIYPSGAKTKAAEQLVKEERIDFVTVANYQEDSTLTKTIKLYIESMAVMANLKEKEEKQLAAYLKASEEEKWE</sequence>
<dbReference type="GO" id="GO:0016787">
    <property type="term" value="F:hydrolase activity"/>
    <property type="evidence" value="ECO:0007669"/>
    <property type="project" value="UniProtKB-KW"/>
</dbReference>
<dbReference type="OrthoDB" id="9785423at2"/>
<comment type="caution">
    <text evidence="1">The sequence shown here is derived from an EMBL/GenBank/DDBJ whole genome shotgun (WGS) entry which is preliminary data.</text>
</comment>
<dbReference type="Gene3D" id="3.40.50.1000">
    <property type="entry name" value="HAD superfamily/HAD-like"/>
    <property type="match status" value="1"/>
</dbReference>
<name>A0A397RPR0_9MOLU</name>
<dbReference type="Proteomes" id="UP000266506">
    <property type="component" value="Unassembled WGS sequence"/>
</dbReference>
<keyword evidence="1" id="KW-0378">Hydrolase</keyword>
<dbReference type="AlphaFoldDB" id="A0A397RPR0"/>
<dbReference type="InParanoid" id="A0A397RPR0"/>
<dbReference type="EMBL" id="QXEV01000013">
    <property type="protein sequence ID" value="RIA75678.1"/>
    <property type="molecule type" value="Genomic_DNA"/>
</dbReference>
<dbReference type="InterPro" id="IPR023214">
    <property type="entry name" value="HAD_sf"/>
</dbReference>
<accession>A0A397RPR0</accession>
<proteinExistence type="predicted"/>
<dbReference type="SUPFAM" id="SSF56784">
    <property type="entry name" value="HAD-like"/>
    <property type="match status" value="1"/>
</dbReference>
<keyword evidence="2" id="KW-1185">Reference proteome</keyword>
<reference evidence="1 2" key="1">
    <citation type="submission" date="2018-08" db="EMBL/GenBank/DDBJ databases">
        <title>Genomic Encyclopedia of Archaeal and Bacterial Type Strains, Phase II (KMG-II): from individual species to whole genera.</title>
        <authorList>
            <person name="Goeker M."/>
        </authorList>
    </citation>
    <scope>NUCLEOTIDE SEQUENCE [LARGE SCALE GENOMIC DNA]</scope>
    <source>
        <strain evidence="1 2">ATCC 27112</strain>
    </source>
</reference>
<dbReference type="InterPro" id="IPR036412">
    <property type="entry name" value="HAD-like_sf"/>
</dbReference>
<protein>
    <submittedName>
        <fullName evidence="1">Haloacid dehalogenase-like hydrolase</fullName>
    </submittedName>
</protein>
<gene>
    <name evidence="1" type="ORF">EI71_01247</name>
</gene>